<evidence type="ECO:0000259" key="1">
    <source>
        <dbReference type="Pfam" id="PF00149"/>
    </source>
</evidence>
<accession>A0A8S5T1I5</accession>
<feature type="domain" description="Calcineurin-like phosphoesterase" evidence="1">
    <location>
        <begin position="1"/>
        <end position="185"/>
    </location>
</feature>
<dbReference type="InterPro" id="IPR029052">
    <property type="entry name" value="Metallo-depent_PP-like"/>
</dbReference>
<dbReference type="Gene3D" id="3.60.21.10">
    <property type="match status" value="1"/>
</dbReference>
<protein>
    <submittedName>
        <fullName evidence="2">Putative DNA double strand break repair</fullName>
    </submittedName>
</protein>
<dbReference type="SUPFAM" id="SSF56300">
    <property type="entry name" value="Metallo-dependent phosphatases"/>
    <property type="match status" value="1"/>
</dbReference>
<sequence length="341" mass="40089">MKYIIFTDIHFGNKGNKDDFNEECLSFLNFVEEKTSKMNDIDGAIFLGDWFHNRNSINVKTLKYGIEGLYKFGSIGRGNSYLILGNHDLYYIDRRDVSSIFVPEGEIGVNIVEEPIYMENEKFLFLPWLINEEKLENYIKKYNPEYVFGHFEIPSFSFNKLIKKEGEYNPENYKGPKRILSGHFHLRQEKNNITYIGNCFSHDFSDVNDWHNKGFAILDTNKNELEYFEWENAPKYCTTSISKLNSIEFSNNMYLKLINDVQMKQMEVNQLKEELENLPNIVDCFIYPNELELAKSIVEDESLEHISNIEDLIVSLLNELTMENINNSKLIEIYKNLEINS</sequence>
<dbReference type="GO" id="GO:0016787">
    <property type="term" value="F:hydrolase activity"/>
    <property type="evidence" value="ECO:0007669"/>
    <property type="project" value="InterPro"/>
</dbReference>
<dbReference type="EMBL" id="BK032721">
    <property type="protein sequence ID" value="DAF56650.1"/>
    <property type="molecule type" value="Genomic_DNA"/>
</dbReference>
<dbReference type="Pfam" id="PF00149">
    <property type="entry name" value="Metallophos"/>
    <property type="match status" value="1"/>
</dbReference>
<reference evidence="2" key="1">
    <citation type="journal article" date="2021" name="Proc. Natl. Acad. Sci. U.S.A.">
        <title>A Catalog of Tens of Thousands of Viruses from Human Metagenomes Reveals Hidden Associations with Chronic Diseases.</title>
        <authorList>
            <person name="Tisza M.J."/>
            <person name="Buck C.B."/>
        </authorList>
    </citation>
    <scope>NUCLEOTIDE SEQUENCE</scope>
    <source>
        <strain evidence="2">CtWb16</strain>
    </source>
</reference>
<dbReference type="InterPro" id="IPR004843">
    <property type="entry name" value="Calcineurin-like_PHP"/>
</dbReference>
<proteinExistence type="predicted"/>
<name>A0A8S5T1I5_9CAUD</name>
<evidence type="ECO:0000313" key="2">
    <source>
        <dbReference type="EMBL" id="DAF56650.1"/>
    </source>
</evidence>
<organism evidence="2">
    <name type="scientific">Myoviridae sp. ctWb16</name>
    <dbReference type="NCBI Taxonomy" id="2827690"/>
    <lineage>
        <taxon>Viruses</taxon>
        <taxon>Duplodnaviria</taxon>
        <taxon>Heunggongvirae</taxon>
        <taxon>Uroviricota</taxon>
        <taxon>Caudoviricetes</taxon>
    </lineage>
</organism>